<gene>
    <name evidence="3" type="ORF">SAMN04488694_15414</name>
    <name evidence="2" type="ORF">SAMN05192552_105410</name>
</gene>
<evidence type="ECO:0000259" key="1">
    <source>
        <dbReference type="Pfam" id="PF03372"/>
    </source>
</evidence>
<dbReference type="Proteomes" id="UP000324021">
    <property type="component" value="Unassembled WGS sequence"/>
</dbReference>
<feature type="domain" description="Endonuclease/exonuclease/phosphatase" evidence="1">
    <location>
        <begin position="14"/>
        <end position="231"/>
    </location>
</feature>
<evidence type="ECO:0000313" key="2">
    <source>
        <dbReference type="EMBL" id="SDD83010.1"/>
    </source>
</evidence>
<evidence type="ECO:0000313" key="3">
    <source>
        <dbReference type="EMBL" id="SEU12448.1"/>
    </source>
</evidence>
<evidence type="ECO:0000313" key="5">
    <source>
        <dbReference type="Proteomes" id="UP000324021"/>
    </source>
</evidence>
<reference evidence="4 5" key="2">
    <citation type="submission" date="2016-10" db="EMBL/GenBank/DDBJ databases">
        <authorList>
            <person name="Varghese N."/>
            <person name="Submissions S."/>
        </authorList>
    </citation>
    <scope>NUCLEOTIDE SEQUENCE [LARGE SCALE GENOMIC DNA]</scope>
    <source>
        <strain evidence="2 5">CDM_1</strain>
        <strain evidence="4">CDM_6</strain>
    </source>
</reference>
<dbReference type="Pfam" id="PF03372">
    <property type="entry name" value="Exo_endo_phos"/>
    <property type="match status" value="1"/>
</dbReference>
<dbReference type="Proteomes" id="UP000199320">
    <property type="component" value="Unassembled WGS sequence"/>
</dbReference>
<keyword evidence="4" id="KW-1185">Reference proteome</keyword>
<name>A0A1G6XY36_9EURY</name>
<dbReference type="SUPFAM" id="SSF56219">
    <property type="entry name" value="DNase I-like"/>
    <property type="match status" value="1"/>
</dbReference>
<keyword evidence="2" id="KW-0540">Nuclease</keyword>
<dbReference type="GO" id="GO:0004519">
    <property type="term" value="F:endonuclease activity"/>
    <property type="evidence" value="ECO:0007669"/>
    <property type="project" value="UniProtKB-KW"/>
</dbReference>
<dbReference type="InterPro" id="IPR036691">
    <property type="entry name" value="Endo/exonu/phosph_ase_sf"/>
</dbReference>
<accession>A0A1G6XY36</accession>
<dbReference type="InterPro" id="IPR005135">
    <property type="entry name" value="Endo/exonuclease/phosphatase"/>
</dbReference>
<evidence type="ECO:0000313" key="4">
    <source>
        <dbReference type="Proteomes" id="UP000199320"/>
    </source>
</evidence>
<dbReference type="GO" id="GO:0004527">
    <property type="term" value="F:exonuclease activity"/>
    <property type="evidence" value="ECO:0007669"/>
    <property type="project" value="UniProtKB-KW"/>
</dbReference>
<keyword evidence="2" id="KW-0378">Hydrolase</keyword>
<keyword evidence="2" id="KW-0255">Endonuclease</keyword>
<sequence length="238" mass="27205">MISERATAMRLAAWNCNQAFRRKQHHLLDLEPDIAVVPECEDPEEKGDWSSWTDWEWTGGDPHRGIGVFTRNDIAISDTTEIAEADHFLHVETDAVDVLAVWAMNDRENPRQRYIGQVHTALETHPQLVDEDTIIAGDFNWNVTWDESPNSPLRGGFADVRGALNGAGLYSAYHAARGDEFGEEMKATFYMHKKEERPYHIDYAFVPGHRIKQETEVTVGRYEDWIDASDHMPLLITI</sequence>
<reference evidence="3" key="1">
    <citation type="submission" date="2016-10" db="EMBL/GenBank/DDBJ databases">
        <authorList>
            <person name="de Groot N.N."/>
        </authorList>
    </citation>
    <scope>NUCLEOTIDE SEQUENCE [LARGE SCALE GENOMIC DNA]</scope>
    <source>
        <strain evidence="3">CDM_6</strain>
    </source>
</reference>
<proteinExistence type="predicted"/>
<dbReference type="AlphaFoldDB" id="A0A1G6XY36"/>
<dbReference type="EMBL" id="FOIC01000054">
    <property type="protein sequence ID" value="SEU12448.1"/>
    <property type="molecule type" value="Genomic_DNA"/>
</dbReference>
<dbReference type="Gene3D" id="3.60.10.10">
    <property type="entry name" value="Endonuclease/exonuclease/phosphatase"/>
    <property type="match status" value="1"/>
</dbReference>
<keyword evidence="2" id="KW-0269">Exonuclease</keyword>
<protein>
    <submittedName>
        <fullName evidence="2">Endonuclease/Exonuclease/phosphatase family protein</fullName>
    </submittedName>
</protein>
<dbReference type="EMBL" id="FMZP01000054">
    <property type="protein sequence ID" value="SDD83010.1"/>
    <property type="molecule type" value="Genomic_DNA"/>
</dbReference>
<organism evidence="2 5">
    <name type="scientific">Natrinema hispanicum</name>
    <dbReference type="NCBI Taxonomy" id="392421"/>
    <lineage>
        <taxon>Archaea</taxon>
        <taxon>Methanobacteriati</taxon>
        <taxon>Methanobacteriota</taxon>
        <taxon>Stenosarchaea group</taxon>
        <taxon>Halobacteria</taxon>
        <taxon>Halobacteriales</taxon>
        <taxon>Natrialbaceae</taxon>
        <taxon>Natrinema</taxon>
    </lineage>
</organism>